<reference evidence="2 3" key="1">
    <citation type="journal article" date="2023" name="J. Hered.">
        <title>Chromosome-level genome of the wood stork (Mycteria americana) provides insight into avian chromosome evolution.</title>
        <authorList>
            <person name="Flamio R. Jr."/>
            <person name="Ramstad K.M."/>
        </authorList>
    </citation>
    <scope>NUCLEOTIDE SEQUENCE [LARGE SCALE GENOMIC DNA]</scope>
    <source>
        <strain evidence="2">JAX WOST 10</strain>
    </source>
</reference>
<evidence type="ECO:0000313" key="2">
    <source>
        <dbReference type="EMBL" id="KAK4819806.1"/>
    </source>
</evidence>
<evidence type="ECO:0000256" key="1">
    <source>
        <dbReference type="SAM" id="MobiDB-lite"/>
    </source>
</evidence>
<name>A0AAN7N835_MYCAM</name>
<proteinExistence type="predicted"/>
<dbReference type="Proteomes" id="UP001333110">
    <property type="component" value="Unassembled WGS sequence"/>
</dbReference>
<dbReference type="AlphaFoldDB" id="A0AAN7N835"/>
<organism evidence="2 3">
    <name type="scientific">Mycteria americana</name>
    <name type="common">Wood stork</name>
    <dbReference type="NCBI Taxonomy" id="33587"/>
    <lineage>
        <taxon>Eukaryota</taxon>
        <taxon>Metazoa</taxon>
        <taxon>Chordata</taxon>
        <taxon>Craniata</taxon>
        <taxon>Vertebrata</taxon>
        <taxon>Euteleostomi</taxon>
        <taxon>Archelosauria</taxon>
        <taxon>Archosauria</taxon>
        <taxon>Dinosauria</taxon>
        <taxon>Saurischia</taxon>
        <taxon>Theropoda</taxon>
        <taxon>Coelurosauria</taxon>
        <taxon>Aves</taxon>
        <taxon>Neognathae</taxon>
        <taxon>Neoaves</taxon>
        <taxon>Aequornithes</taxon>
        <taxon>Ciconiiformes</taxon>
        <taxon>Ciconiidae</taxon>
        <taxon>Mycteria</taxon>
    </lineage>
</organism>
<evidence type="ECO:0000313" key="3">
    <source>
        <dbReference type="Proteomes" id="UP001333110"/>
    </source>
</evidence>
<accession>A0AAN7N835</accession>
<sequence>MICCRQRDIQMLILQLLSCTLQLLEMLWGFAATDGHIIKLSSILVEGKAFAEGQHASLEAKRLEEPTSTHSSIRQEVPGQRPLQPGEVADNWKKGTLLKRWDPGNYGLGSLTSAPTNVREHVILEVTSMHMKHKGVWEQPAWIY</sequence>
<protein>
    <submittedName>
        <fullName evidence="2">Uncharacterized protein</fullName>
    </submittedName>
</protein>
<dbReference type="EMBL" id="JAUNZN010000006">
    <property type="protein sequence ID" value="KAK4819806.1"/>
    <property type="molecule type" value="Genomic_DNA"/>
</dbReference>
<keyword evidence="3" id="KW-1185">Reference proteome</keyword>
<comment type="caution">
    <text evidence="2">The sequence shown here is derived from an EMBL/GenBank/DDBJ whole genome shotgun (WGS) entry which is preliminary data.</text>
</comment>
<feature type="region of interest" description="Disordered" evidence="1">
    <location>
        <begin position="64"/>
        <end position="88"/>
    </location>
</feature>
<gene>
    <name evidence="2" type="ORF">QYF61_011600</name>
</gene>